<organism evidence="1 2">
    <name type="scientific">Gossypium barbadense</name>
    <name type="common">Sea Island cotton</name>
    <name type="synonym">Hibiscus barbadensis</name>
    <dbReference type="NCBI Taxonomy" id="3634"/>
    <lineage>
        <taxon>Eukaryota</taxon>
        <taxon>Viridiplantae</taxon>
        <taxon>Streptophyta</taxon>
        <taxon>Embryophyta</taxon>
        <taxon>Tracheophyta</taxon>
        <taxon>Spermatophyta</taxon>
        <taxon>Magnoliopsida</taxon>
        <taxon>eudicotyledons</taxon>
        <taxon>Gunneridae</taxon>
        <taxon>Pentapetalae</taxon>
        <taxon>rosids</taxon>
        <taxon>malvids</taxon>
        <taxon>Malvales</taxon>
        <taxon>Malvaceae</taxon>
        <taxon>Malvoideae</taxon>
        <taxon>Gossypium</taxon>
    </lineage>
</organism>
<gene>
    <name evidence="1" type="ORF">GOBAR_AA05291</name>
</gene>
<dbReference type="AlphaFoldDB" id="A0A2P5YI58"/>
<accession>A0A2P5YI58</accession>
<sequence>MYIVSTVLVGKVNKDLVHISYPGGAAVGLSGINGDGLASSQCISTGFRPRGCNPRTCAQQRAHPSDCFCGN</sequence>
<reference evidence="1 2" key="1">
    <citation type="submission" date="2015-01" db="EMBL/GenBank/DDBJ databases">
        <title>Genome of allotetraploid Gossypium barbadense reveals genomic plasticity and fiber elongation in cotton evolution.</title>
        <authorList>
            <person name="Chen X."/>
            <person name="Liu X."/>
            <person name="Zhao B."/>
            <person name="Zheng H."/>
            <person name="Hu Y."/>
            <person name="Lu G."/>
            <person name="Yang C."/>
            <person name="Chen J."/>
            <person name="Shan C."/>
            <person name="Zhang L."/>
            <person name="Zhou Y."/>
            <person name="Wang L."/>
            <person name="Guo W."/>
            <person name="Bai Y."/>
            <person name="Ruan J."/>
            <person name="Shangguan X."/>
            <person name="Mao Y."/>
            <person name="Jiang J."/>
            <person name="Zhu Y."/>
            <person name="Lei J."/>
            <person name="Kang H."/>
            <person name="Chen S."/>
            <person name="He X."/>
            <person name="Wang R."/>
            <person name="Wang Y."/>
            <person name="Chen J."/>
            <person name="Wang L."/>
            <person name="Yu S."/>
            <person name="Wang B."/>
            <person name="Wei J."/>
            <person name="Song S."/>
            <person name="Lu X."/>
            <person name="Gao Z."/>
            <person name="Gu W."/>
            <person name="Deng X."/>
            <person name="Ma D."/>
            <person name="Wang S."/>
            <person name="Liang W."/>
            <person name="Fang L."/>
            <person name="Cai C."/>
            <person name="Zhu X."/>
            <person name="Zhou B."/>
            <person name="Zhang Y."/>
            <person name="Chen Z."/>
            <person name="Xu S."/>
            <person name="Zhu R."/>
            <person name="Wang S."/>
            <person name="Zhang T."/>
            <person name="Zhao G."/>
        </authorList>
    </citation>
    <scope>NUCLEOTIDE SEQUENCE [LARGE SCALE GENOMIC DNA]</scope>
    <source>
        <strain evidence="2">cv. Xinhai21</strain>
        <tissue evidence="1">Leaf</tissue>
    </source>
</reference>
<protein>
    <submittedName>
        <fullName evidence="1">Uncharacterized protein</fullName>
    </submittedName>
</protein>
<dbReference type="Proteomes" id="UP000239757">
    <property type="component" value="Unassembled WGS sequence"/>
</dbReference>
<evidence type="ECO:0000313" key="1">
    <source>
        <dbReference type="EMBL" id="PPS15287.1"/>
    </source>
</evidence>
<name>A0A2P5YI58_GOSBA</name>
<proteinExistence type="predicted"/>
<dbReference type="EMBL" id="KZ663177">
    <property type="protein sequence ID" value="PPS15287.1"/>
    <property type="molecule type" value="Genomic_DNA"/>
</dbReference>
<evidence type="ECO:0000313" key="2">
    <source>
        <dbReference type="Proteomes" id="UP000239757"/>
    </source>
</evidence>